<feature type="transmembrane region" description="Helical" evidence="16">
    <location>
        <begin position="144"/>
        <end position="164"/>
    </location>
</feature>
<evidence type="ECO:0000256" key="12">
    <source>
        <dbReference type="ARBA" id="ARBA00023075"/>
    </source>
</evidence>
<proteinExistence type="inferred from homology"/>
<keyword evidence="5 16" id="KW-0813">Transport</keyword>
<keyword evidence="6 16" id="KW-0679">Respiratory chain</keyword>
<keyword evidence="10 16" id="KW-1133">Transmembrane helix</keyword>
<name>I6NHV3_9BIVA</name>
<evidence type="ECO:0000256" key="11">
    <source>
        <dbReference type="ARBA" id="ARBA00023027"/>
    </source>
</evidence>
<dbReference type="InterPro" id="IPR001750">
    <property type="entry name" value="ND/Mrp_TM"/>
</dbReference>
<evidence type="ECO:0000256" key="14">
    <source>
        <dbReference type="ARBA" id="ARBA00023136"/>
    </source>
</evidence>
<feature type="transmembrane region" description="Helical" evidence="16">
    <location>
        <begin position="246"/>
        <end position="270"/>
    </location>
</feature>
<keyword evidence="8" id="KW-1278">Translocase</keyword>
<feature type="transmembrane region" description="Helical" evidence="16">
    <location>
        <begin position="423"/>
        <end position="447"/>
    </location>
</feature>
<dbReference type="GO" id="GO:0042773">
    <property type="term" value="P:ATP synthesis coupled electron transport"/>
    <property type="evidence" value="ECO:0007669"/>
    <property type="project" value="InterPro"/>
</dbReference>
<dbReference type="GO" id="GO:0008137">
    <property type="term" value="F:NADH dehydrogenase (ubiquinone) activity"/>
    <property type="evidence" value="ECO:0007669"/>
    <property type="project" value="UniProtKB-UniRule"/>
</dbReference>
<comment type="function">
    <text evidence="16">Core subunit of the mitochondrial membrane respiratory chain NADH dehydrogenase (Complex I) which catalyzes electron transfer from NADH through the respiratory chain, using ubiquinone as an electron acceptor. Essential for the catalytic activity and assembly of complex I.</text>
</comment>
<dbReference type="InterPro" id="IPR003918">
    <property type="entry name" value="NADH_UbQ_OxRdtase"/>
</dbReference>
<sequence length="448" mass="48948">MELKYVSGKVSLISVFGGGIVIILSFLCVLELLVLACFNRLVEGVSLSAVWWMGDYLEISLISLTVFIVITSLICSDEDFNVDGSWSSFCLCVVLIGLSCVLFFGCADFFFFFFFFEFSLVPTAVLILGWGYQPERLQAGLQMVIYTVCGSLPFMVLLSSLWLYNGSDSMVLLSLVGENIAGEYLVFWFLLLVGMLVKVPVFVVHGWLPKAHVEAPLSGSMMLAGVLLKLGIYGICRVIWCLGSPPLLLVYGLMMVSLWGGVVCSFLCLCFHDVKSVIAYSSIAHMSLSLGGILTLVNLGWMGGICMALAHGVCSPCLFGLANYTYMGTGSRSILLCKGVLKSLPSLSAMWFIFCAINLGCPPSINFFSECFLFCSLMGFSYFLIVPLFLMCFLAAGYSLFLYSSVNHGYQSVAVLTFPGLSVRFLSCMVVSALILFGLFIMLGVVFL</sequence>
<accession>I6NHV3</accession>
<keyword evidence="9 16" id="KW-0249">Electron transport</keyword>
<evidence type="ECO:0000256" key="6">
    <source>
        <dbReference type="ARBA" id="ARBA00022660"/>
    </source>
</evidence>
<dbReference type="GO" id="GO:0003954">
    <property type="term" value="F:NADH dehydrogenase activity"/>
    <property type="evidence" value="ECO:0007669"/>
    <property type="project" value="TreeGrafter"/>
</dbReference>
<evidence type="ECO:0000256" key="9">
    <source>
        <dbReference type="ARBA" id="ARBA00022982"/>
    </source>
</evidence>
<protein>
    <recommendedName>
        <fullName evidence="4 16">NADH-ubiquinone oxidoreductase chain 4</fullName>
        <ecNumber evidence="3 16">7.1.1.2</ecNumber>
    </recommendedName>
</protein>
<keyword evidence="14 16" id="KW-0472">Membrane</keyword>
<feature type="transmembrane region" description="Helical" evidence="16">
    <location>
        <begin position="302"/>
        <end position="326"/>
    </location>
</feature>
<dbReference type="GO" id="GO:0031966">
    <property type="term" value="C:mitochondrial membrane"/>
    <property type="evidence" value="ECO:0007669"/>
    <property type="project" value="UniProtKB-SubCell"/>
</dbReference>
<feature type="domain" description="NADH:quinone oxidoreductase/Mrp antiporter transmembrane" evidence="17">
    <location>
        <begin position="108"/>
        <end position="388"/>
    </location>
</feature>
<feature type="transmembrane region" description="Helical" evidence="16">
    <location>
        <begin position="184"/>
        <end position="208"/>
    </location>
</feature>
<comment type="similarity">
    <text evidence="2 16">Belongs to the complex I subunit 4 family.</text>
</comment>
<evidence type="ECO:0000256" key="8">
    <source>
        <dbReference type="ARBA" id="ARBA00022967"/>
    </source>
</evidence>
<dbReference type="PRINTS" id="PR01437">
    <property type="entry name" value="NUOXDRDTASE4"/>
</dbReference>
<feature type="transmembrane region" description="Helical" evidence="16">
    <location>
        <begin position="380"/>
        <end position="403"/>
    </location>
</feature>
<dbReference type="Pfam" id="PF00361">
    <property type="entry name" value="Proton_antipo_M"/>
    <property type="match status" value="1"/>
</dbReference>
<dbReference type="PANTHER" id="PTHR43507:SF20">
    <property type="entry name" value="NADH-UBIQUINONE OXIDOREDUCTASE CHAIN 4"/>
    <property type="match status" value="1"/>
</dbReference>
<feature type="transmembrane region" description="Helical" evidence="16">
    <location>
        <begin position="56"/>
        <end position="74"/>
    </location>
</feature>
<feature type="transmembrane region" description="Helical" evidence="16">
    <location>
        <begin position="220"/>
        <end position="240"/>
    </location>
</feature>
<gene>
    <name evidence="18" type="primary">nad4</name>
</gene>
<dbReference type="PANTHER" id="PTHR43507">
    <property type="entry name" value="NADH-UBIQUINONE OXIDOREDUCTASE CHAIN 4"/>
    <property type="match status" value="1"/>
</dbReference>
<keyword evidence="7 16" id="KW-0812">Transmembrane</keyword>
<comment type="catalytic activity">
    <reaction evidence="15 16">
        <text>a ubiquinone + NADH + 5 H(+)(in) = a ubiquinol + NAD(+) + 4 H(+)(out)</text>
        <dbReference type="Rhea" id="RHEA:29091"/>
        <dbReference type="Rhea" id="RHEA-COMP:9565"/>
        <dbReference type="Rhea" id="RHEA-COMP:9566"/>
        <dbReference type="ChEBI" id="CHEBI:15378"/>
        <dbReference type="ChEBI" id="CHEBI:16389"/>
        <dbReference type="ChEBI" id="CHEBI:17976"/>
        <dbReference type="ChEBI" id="CHEBI:57540"/>
        <dbReference type="ChEBI" id="CHEBI:57945"/>
        <dbReference type="EC" id="7.1.1.2"/>
    </reaction>
</comment>
<evidence type="ECO:0000256" key="13">
    <source>
        <dbReference type="ARBA" id="ARBA00023128"/>
    </source>
</evidence>
<dbReference type="GO" id="GO:0048039">
    <property type="term" value="F:ubiquinone binding"/>
    <property type="evidence" value="ECO:0007669"/>
    <property type="project" value="TreeGrafter"/>
</dbReference>
<comment type="subcellular location">
    <subcellularLocation>
        <location evidence="1 16">Mitochondrion membrane</location>
        <topology evidence="1 16">Multi-pass membrane protein</topology>
    </subcellularLocation>
</comment>
<feature type="transmembrane region" description="Helical" evidence="16">
    <location>
        <begin position="277"/>
        <end position="296"/>
    </location>
</feature>
<evidence type="ECO:0000313" key="18">
    <source>
        <dbReference type="EMBL" id="AEV94328.1"/>
    </source>
</evidence>
<feature type="transmembrane region" description="Helical" evidence="16">
    <location>
        <begin position="347"/>
        <end position="368"/>
    </location>
</feature>
<dbReference type="EC" id="7.1.1.2" evidence="3 16"/>
<evidence type="ECO:0000256" key="16">
    <source>
        <dbReference type="RuleBase" id="RU003297"/>
    </source>
</evidence>
<evidence type="ECO:0000256" key="10">
    <source>
        <dbReference type="ARBA" id="ARBA00022989"/>
    </source>
</evidence>
<dbReference type="GO" id="GO:0015990">
    <property type="term" value="P:electron transport coupled proton transport"/>
    <property type="evidence" value="ECO:0007669"/>
    <property type="project" value="TreeGrafter"/>
</dbReference>
<evidence type="ECO:0000256" key="1">
    <source>
        <dbReference type="ARBA" id="ARBA00004225"/>
    </source>
</evidence>
<keyword evidence="11 16" id="KW-0520">NAD</keyword>
<organism evidence="18">
    <name type="scientific">Solecurtus divaricatus</name>
    <name type="common">divaricate short razor</name>
    <dbReference type="NCBI Taxonomy" id="444102"/>
    <lineage>
        <taxon>Eukaryota</taxon>
        <taxon>Metazoa</taxon>
        <taxon>Spiralia</taxon>
        <taxon>Lophotrochozoa</taxon>
        <taxon>Mollusca</taxon>
        <taxon>Bivalvia</taxon>
        <taxon>Autobranchia</taxon>
        <taxon>Heteroconchia</taxon>
        <taxon>Euheterodonta</taxon>
        <taxon>Imparidentia</taxon>
        <taxon>Neoheterodontei</taxon>
        <taxon>Cardiida</taxon>
        <taxon>Tellinoidea</taxon>
        <taxon>Solecurtidae</taxon>
        <taxon>Solecurtus</taxon>
    </lineage>
</organism>
<feature type="transmembrane region" description="Helical" evidence="16">
    <location>
        <begin position="86"/>
        <end position="104"/>
    </location>
</feature>
<evidence type="ECO:0000256" key="4">
    <source>
        <dbReference type="ARBA" id="ARBA00021006"/>
    </source>
</evidence>
<dbReference type="EMBL" id="JN398367">
    <property type="protein sequence ID" value="AEV94328.1"/>
    <property type="molecule type" value="Genomic_DNA"/>
</dbReference>
<evidence type="ECO:0000256" key="15">
    <source>
        <dbReference type="ARBA" id="ARBA00049551"/>
    </source>
</evidence>
<dbReference type="AlphaFoldDB" id="I6NHV3"/>
<evidence type="ECO:0000256" key="5">
    <source>
        <dbReference type="ARBA" id="ARBA00022448"/>
    </source>
</evidence>
<keyword evidence="13 16" id="KW-0496">Mitochondrion</keyword>
<feature type="transmembrane region" description="Helical" evidence="16">
    <location>
        <begin position="110"/>
        <end position="132"/>
    </location>
</feature>
<geneLocation type="mitochondrion" evidence="18"/>
<evidence type="ECO:0000256" key="2">
    <source>
        <dbReference type="ARBA" id="ARBA00009025"/>
    </source>
</evidence>
<evidence type="ECO:0000256" key="7">
    <source>
        <dbReference type="ARBA" id="ARBA00022692"/>
    </source>
</evidence>
<evidence type="ECO:0000259" key="17">
    <source>
        <dbReference type="Pfam" id="PF00361"/>
    </source>
</evidence>
<reference evidence="18" key="1">
    <citation type="submission" date="2011-07" db="EMBL/GenBank/DDBJ databases">
        <title>The complete mitochondrial genomes of six heterodont bivalves (Tellinoidea and Solenoidea): extensive gene rearrangements and phylogenetic implications.</title>
        <authorList>
            <person name="Yuan Y."/>
            <person name="Li Q."/>
        </authorList>
    </citation>
    <scope>NUCLEOTIDE SEQUENCE</scope>
</reference>
<evidence type="ECO:0000256" key="3">
    <source>
        <dbReference type="ARBA" id="ARBA00012944"/>
    </source>
</evidence>
<feature type="transmembrane region" description="Helical" evidence="16">
    <location>
        <begin position="12"/>
        <end position="36"/>
    </location>
</feature>
<keyword evidence="12 16" id="KW-0830">Ubiquinone</keyword>